<protein>
    <recommendedName>
        <fullName evidence="5">Aspartyl protease</fullName>
    </recommendedName>
</protein>
<gene>
    <name evidence="2" type="ORF">D5R40_30360</name>
    <name evidence="3" type="ORF">D5R40_30385</name>
</gene>
<evidence type="ECO:0008006" key="5">
    <source>
        <dbReference type="Google" id="ProtNLM"/>
    </source>
</evidence>
<comment type="caution">
    <text evidence="2">The sequence shown here is derived from an EMBL/GenBank/DDBJ whole genome shotgun (WGS) entry which is preliminary data.</text>
</comment>
<evidence type="ECO:0000313" key="3">
    <source>
        <dbReference type="EMBL" id="RQH23393.1"/>
    </source>
</evidence>
<dbReference type="EMBL" id="RCBY01000340">
    <property type="protein sequence ID" value="RQH23393.1"/>
    <property type="molecule type" value="Genomic_DNA"/>
</dbReference>
<keyword evidence="4" id="KW-1185">Reference proteome</keyword>
<evidence type="ECO:0000313" key="2">
    <source>
        <dbReference type="EMBL" id="RQH23388.1"/>
    </source>
</evidence>
<name>A0A3N6NW11_9CYAN</name>
<organism evidence="2 4">
    <name type="scientific">Okeania hirsuta</name>
    <dbReference type="NCBI Taxonomy" id="1458930"/>
    <lineage>
        <taxon>Bacteria</taxon>
        <taxon>Bacillati</taxon>
        <taxon>Cyanobacteriota</taxon>
        <taxon>Cyanophyceae</taxon>
        <taxon>Oscillatoriophycideae</taxon>
        <taxon>Oscillatoriales</taxon>
        <taxon>Microcoleaceae</taxon>
        <taxon>Okeania</taxon>
    </lineage>
</organism>
<reference evidence="2 4" key="1">
    <citation type="journal article" date="2018" name="ACS Chem. Biol.">
        <title>Ketoreductase domain dysfunction expands chemodiversity: malyngamide biosynthesis in the cyanobacterium Okeania hirsuta.</title>
        <authorList>
            <person name="Moss N.A."/>
            <person name="Leao T."/>
            <person name="Rankin M."/>
            <person name="McCullough T.M."/>
            <person name="Qu P."/>
            <person name="Korobeynikov A."/>
            <person name="Smith J.L."/>
            <person name="Gerwick L."/>
            <person name="Gerwick W.H."/>
        </authorList>
    </citation>
    <scope>NUCLEOTIDE SEQUENCE [LARGE SCALE GENOMIC DNA]</scope>
    <source>
        <strain evidence="2 4">PAB10Feb10-1</strain>
    </source>
</reference>
<feature type="chain" id="PRO_5036340860" description="Aspartyl protease" evidence="1">
    <location>
        <begin position="28"/>
        <end position="157"/>
    </location>
</feature>
<proteinExistence type="predicted"/>
<sequence length="157" mass="17452">MAKIMQKQLIALVSIASLFFPANIALARTHGAHCLNNNNGELNQCEVNVDISGKRLDIEFDKEEYQDANFTLKKEQITELSTGDYAKTQVRKSIAKGILSPVGGIISAIDKQARVQIAIVYLDAQNNESVTLVDIPSRYALLFRQELETMTGLKVRK</sequence>
<dbReference type="Proteomes" id="UP000269154">
    <property type="component" value="Unassembled WGS sequence"/>
</dbReference>
<evidence type="ECO:0000256" key="1">
    <source>
        <dbReference type="SAM" id="SignalP"/>
    </source>
</evidence>
<accession>A0A3N6NW11</accession>
<keyword evidence="1" id="KW-0732">Signal</keyword>
<dbReference type="AlphaFoldDB" id="A0A3N6NW11"/>
<dbReference type="EMBL" id="RCBY01000340">
    <property type="protein sequence ID" value="RQH23388.1"/>
    <property type="molecule type" value="Genomic_DNA"/>
</dbReference>
<feature type="signal peptide" evidence="1">
    <location>
        <begin position="1"/>
        <end position="27"/>
    </location>
</feature>
<evidence type="ECO:0000313" key="4">
    <source>
        <dbReference type="Proteomes" id="UP000269154"/>
    </source>
</evidence>